<reference evidence="1 2" key="1">
    <citation type="submission" date="2020-08" db="EMBL/GenBank/DDBJ databases">
        <title>Genomic Encyclopedia of Type Strains, Phase IV (KMG-IV): sequencing the most valuable type-strain genomes for metagenomic binning, comparative biology and taxonomic classification.</title>
        <authorList>
            <person name="Goeker M."/>
        </authorList>
    </citation>
    <scope>NUCLEOTIDE SEQUENCE [LARGE SCALE GENOMIC DNA]</scope>
    <source>
        <strain evidence="1 2">DSM 22359</strain>
    </source>
</reference>
<dbReference type="Proteomes" id="UP000591735">
    <property type="component" value="Unassembled WGS sequence"/>
</dbReference>
<comment type="caution">
    <text evidence="1">The sequence shown here is derived from an EMBL/GenBank/DDBJ whole genome shotgun (WGS) entry which is preliminary data.</text>
</comment>
<sequence>MDKDRKIERAEALLAVIGDLAAVGKQLQNAIETGMVSDRVSRIRAALFCEIGELSENCEPPTFGGDT</sequence>
<gene>
    <name evidence="1" type="ORF">HNR38_001689</name>
</gene>
<dbReference type="RefSeq" id="WP_183702156.1">
    <property type="nucleotide sequence ID" value="NZ_JACHFE010000004.1"/>
</dbReference>
<evidence type="ECO:0000313" key="2">
    <source>
        <dbReference type="Proteomes" id="UP000591735"/>
    </source>
</evidence>
<protein>
    <submittedName>
        <fullName evidence="1">Uncharacterized protein</fullName>
    </submittedName>
</protein>
<accession>A0A840UCY9</accession>
<proteinExistence type="predicted"/>
<name>A0A840UCY9_9GAMM</name>
<keyword evidence="2" id="KW-1185">Reference proteome</keyword>
<dbReference type="AlphaFoldDB" id="A0A840UCY9"/>
<dbReference type="EMBL" id="JACHFE010000004">
    <property type="protein sequence ID" value="MBB5321200.1"/>
    <property type="molecule type" value="Genomic_DNA"/>
</dbReference>
<organism evidence="1 2">
    <name type="scientific">Marinobacter oulmenensis</name>
    <dbReference type="NCBI Taxonomy" id="643747"/>
    <lineage>
        <taxon>Bacteria</taxon>
        <taxon>Pseudomonadati</taxon>
        <taxon>Pseudomonadota</taxon>
        <taxon>Gammaproteobacteria</taxon>
        <taxon>Pseudomonadales</taxon>
        <taxon>Marinobacteraceae</taxon>
        <taxon>Marinobacter</taxon>
    </lineage>
</organism>
<evidence type="ECO:0000313" key="1">
    <source>
        <dbReference type="EMBL" id="MBB5321200.1"/>
    </source>
</evidence>